<dbReference type="RefSeq" id="WP_085275300.1">
    <property type="nucleotide sequence ID" value="NZ_FXAG01000004.1"/>
</dbReference>
<sequence>MTIADLTVDKLDLEIEELEERIASSMPPGLLGYEGHPGNQAGGNTGLLGYEGHPGNQGGH</sequence>
<reference evidence="3" key="1">
    <citation type="submission" date="2017-04" db="EMBL/GenBank/DDBJ databases">
        <authorList>
            <person name="Varghese N."/>
            <person name="Submissions S."/>
        </authorList>
    </citation>
    <scope>NUCLEOTIDE SEQUENCE [LARGE SCALE GENOMIC DNA]</scope>
    <source>
        <strain evidence="3">DSM 22618</strain>
    </source>
</reference>
<name>A0A1Y6BFY5_9NEIS</name>
<gene>
    <name evidence="2" type="ORF">SAMN02745746_00966</name>
</gene>
<keyword evidence="3" id="KW-1185">Reference proteome</keyword>
<dbReference type="AlphaFoldDB" id="A0A1Y6BFY5"/>
<organism evidence="2 3">
    <name type="scientific">Pseudogulbenkiania subflava DSM 22618</name>
    <dbReference type="NCBI Taxonomy" id="1123014"/>
    <lineage>
        <taxon>Bacteria</taxon>
        <taxon>Pseudomonadati</taxon>
        <taxon>Pseudomonadota</taxon>
        <taxon>Betaproteobacteria</taxon>
        <taxon>Neisseriales</taxon>
        <taxon>Chromobacteriaceae</taxon>
        <taxon>Pseudogulbenkiania</taxon>
    </lineage>
</organism>
<evidence type="ECO:0000313" key="2">
    <source>
        <dbReference type="EMBL" id="SMF05731.1"/>
    </source>
</evidence>
<proteinExistence type="predicted"/>
<dbReference type="Proteomes" id="UP000192920">
    <property type="component" value="Unassembled WGS sequence"/>
</dbReference>
<evidence type="ECO:0000256" key="1">
    <source>
        <dbReference type="SAM" id="MobiDB-lite"/>
    </source>
</evidence>
<protein>
    <submittedName>
        <fullName evidence="2">Uncharacterized protein</fullName>
    </submittedName>
</protein>
<feature type="region of interest" description="Disordered" evidence="1">
    <location>
        <begin position="26"/>
        <end position="60"/>
    </location>
</feature>
<dbReference type="EMBL" id="FXAG01000004">
    <property type="protein sequence ID" value="SMF05731.1"/>
    <property type="molecule type" value="Genomic_DNA"/>
</dbReference>
<accession>A0A1Y6BFY5</accession>
<evidence type="ECO:0000313" key="3">
    <source>
        <dbReference type="Proteomes" id="UP000192920"/>
    </source>
</evidence>